<evidence type="ECO:0000256" key="1">
    <source>
        <dbReference type="PROSITE-ProRule" id="PRU00276"/>
    </source>
</evidence>
<proteinExistence type="predicted"/>
<dbReference type="PANTHER" id="PTHR11905">
    <property type="entry name" value="ADAM A DISINTEGRIN AND METALLOPROTEASE DOMAIN"/>
    <property type="match status" value="1"/>
</dbReference>
<evidence type="ECO:0000259" key="2">
    <source>
        <dbReference type="PROSITE" id="PS50215"/>
    </source>
</evidence>
<keyword evidence="4" id="KW-1185">Reference proteome</keyword>
<dbReference type="GO" id="GO:0004222">
    <property type="term" value="F:metalloendopeptidase activity"/>
    <property type="evidence" value="ECO:0007669"/>
    <property type="project" value="InterPro"/>
</dbReference>
<feature type="binding site" evidence="1">
    <location>
        <position position="135"/>
    </location>
    <ligand>
        <name>Zn(2+)</name>
        <dbReference type="ChEBI" id="CHEBI:29105"/>
        <note>catalytic</note>
    </ligand>
</feature>
<dbReference type="GO" id="GO:0006509">
    <property type="term" value="P:membrane protein ectodomain proteolysis"/>
    <property type="evidence" value="ECO:0007669"/>
    <property type="project" value="TreeGrafter"/>
</dbReference>
<comment type="caution">
    <text evidence="1">Lacks conserved residue(s) required for the propagation of feature annotation.</text>
</comment>
<dbReference type="PANTHER" id="PTHR11905:SF159">
    <property type="entry name" value="ADAM METALLOPROTEASE"/>
    <property type="match status" value="1"/>
</dbReference>
<dbReference type="InterPro" id="IPR001590">
    <property type="entry name" value="Peptidase_M12B"/>
</dbReference>
<dbReference type="AlphaFoldDB" id="A0AAE0VR17"/>
<dbReference type="GO" id="GO:0046872">
    <property type="term" value="F:metal ion binding"/>
    <property type="evidence" value="ECO:0007669"/>
    <property type="project" value="UniProtKB-KW"/>
</dbReference>
<dbReference type="PROSITE" id="PS50215">
    <property type="entry name" value="ADAM_MEPRO"/>
    <property type="match status" value="1"/>
</dbReference>
<protein>
    <recommendedName>
        <fullName evidence="2">Peptidase M12B domain-containing protein</fullName>
    </recommendedName>
</protein>
<feature type="binding site" evidence="1">
    <location>
        <position position="139"/>
    </location>
    <ligand>
        <name>Zn(2+)</name>
        <dbReference type="ChEBI" id="CHEBI:29105"/>
        <note>catalytic</note>
    </ligand>
</feature>
<evidence type="ECO:0000313" key="3">
    <source>
        <dbReference type="EMBL" id="KAK3587443.1"/>
    </source>
</evidence>
<feature type="binding site" evidence="1">
    <location>
        <position position="145"/>
    </location>
    <ligand>
        <name>Zn(2+)</name>
        <dbReference type="ChEBI" id="CHEBI:29105"/>
        <note>catalytic</note>
    </ligand>
</feature>
<organism evidence="3 4">
    <name type="scientific">Potamilus streckersoni</name>
    <dbReference type="NCBI Taxonomy" id="2493646"/>
    <lineage>
        <taxon>Eukaryota</taxon>
        <taxon>Metazoa</taxon>
        <taxon>Spiralia</taxon>
        <taxon>Lophotrochozoa</taxon>
        <taxon>Mollusca</taxon>
        <taxon>Bivalvia</taxon>
        <taxon>Autobranchia</taxon>
        <taxon>Heteroconchia</taxon>
        <taxon>Palaeoheterodonta</taxon>
        <taxon>Unionida</taxon>
        <taxon>Unionoidea</taxon>
        <taxon>Unionidae</taxon>
        <taxon>Ambleminae</taxon>
        <taxon>Lampsilini</taxon>
        <taxon>Potamilus</taxon>
    </lineage>
</organism>
<dbReference type="Pfam" id="PF13688">
    <property type="entry name" value="Reprolysin_5"/>
    <property type="match status" value="1"/>
</dbReference>
<comment type="caution">
    <text evidence="3">The sequence shown here is derived from an EMBL/GenBank/DDBJ whole genome shotgun (WGS) entry which is preliminary data.</text>
</comment>
<name>A0AAE0VR17_9BIVA</name>
<evidence type="ECO:0000313" key="4">
    <source>
        <dbReference type="Proteomes" id="UP001195483"/>
    </source>
</evidence>
<dbReference type="Gene3D" id="3.40.390.10">
    <property type="entry name" value="Collagenase (Catalytic Domain)"/>
    <property type="match status" value="1"/>
</dbReference>
<dbReference type="EMBL" id="JAEAOA010000534">
    <property type="protein sequence ID" value="KAK3587443.1"/>
    <property type="molecule type" value="Genomic_DNA"/>
</dbReference>
<dbReference type="InterPro" id="IPR024079">
    <property type="entry name" value="MetalloPept_cat_dom_sf"/>
</dbReference>
<sequence>MREAYSHIINGAHLRYRELGDSSFTISIILVDFIIFEAGQFPHKRSRVKRVDGKTYIEVNKYIADLNNWDMKVGANNVRKYDHAMLFTRHVLYEGCTSNTGIAGISNQDGVCLLGSRNSVIMSRDYSWTVLTATHELGHSLGAVHDGEENATDCKAEDLFIMSAEGKPINLSLPYSRNPWLFSNCSVKAFKKVLKDKDCVTDKGAVYNVDEWTKYMMEQAGDVFTPDVQCHLMRGPKSVYCGVFTKYLTWFYLIVELQCTLSDDKI</sequence>
<reference evidence="3" key="2">
    <citation type="journal article" date="2021" name="Genome Biol. Evol.">
        <title>Developing a high-quality reference genome for a parasitic bivalve with doubly uniparental inheritance (Bivalvia: Unionida).</title>
        <authorList>
            <person name="Smith C.H."/>
        </authorList>
    </citation>
    <scope>NUCLEOTIDE SEQUENCE</scope>
    <source>
        <strain evidence="3">CHS0354</strain>
        <tissue evidence="3">Mantle</tissue>
    </source>
</reference>
<feature type="active site" evidence="1">
    <location>
        <position position="136"/>
    </location>
</feature>
<dbReference type="Proteomes" id="UP001195483">
    <property type="component" value="Unassembled WGS sequence"/>
</dbReference>
<feature type="domain" description="Peptidase M12B" evidence="2">
    <location>
        <begin position="1"/>
        <end position="198"/>
    </location>
</feature>
<reference evidence="3" key="1">
    <citation type="journal article" date="2021" name="Genome Biol. Evol.">
        <title>A High-Quality Reference Genome for a Parasitic Bivalve with Doubly Uniparental Inheritance (Bivalvia: Unionida).</title>
        <authorList>
            <person name="Smith C.H."/>
        </authorList>
    </citation>
    <scope>NUCLEOTIDE SEQUENCE</scope>
    <source>
        <strain evidence="3">CHS0354</strain>
    </source>
</reference>
<keyword evidence="1" id="KW-0862">Zinc</keyword>
<dbReference type="SUPFAM" id="SSF55486">
    <property type="entry name" value="Metalloproteases ('zincins'), catalytic domain"/>
    <property type="match status" value="1"/>
</dbReference>
<accession>A0AAE0VR17</accession>
<gene>
    <name evidence="3" type="ORF">CHS0354_007934</name>
</gene>
<keyword evidence="1" id="KW-0479">Metal-binding</keyword>
<reference evidence="3" key="3">
    <citation type="submission" date="2023-05" db="EMBL/GenBank/DDBJ databases">
        <authorList>
            <person name="Smith C.H."/>
        </authorList>
    </citation>
    <scope>NUCLEOTIDE SEQUENCE</scope>
    <source>
        <strain evidence="3">CHS0354</strain>
        <tissue evidence="3">Mantle</tissue>
    </source>
</reference>